<dbReference type="Proteomes" id="UP000565715">
    <property type="component" value="Unassembled WGS sequence"/>
</dbReference>
<dbReference type="AlphaFoldDB" id="A0A846XBN3"/>
<reference evidence="1 2" key="1">
    <citation type="submission" date="2020-04" db="EMBL/GenBank/DDBJ databases">
        <title>MicrobeNet Type strains.</title>
        <authorList>
            <person name="Nicholson A.C."/>
        </authorList>
    </citation>
    <scope>NUCLEOTIDE SEQUENCE [LARGE SCALE GENOMIC DNA]</scope>
    <source>
        <strain evidence="1 2">DSM 45078</strain>
    </source>
</reference>
<proteinExistence type="predicted"/>
<dbReference type="EMBL" id="JAAXOO010000002">
    <property type="protein sequence ID" value="NKY33721.1"/>
    <property type="molecule type" value="Genomic_DNA"/>
</dbReference>
<evidence type="ECO:0000313" key="2">
    <source>
        <dbReference type="Proteomes" id="UP000565715"/>
    </source>
</evidence>
<accession>A0A846XBN3</accession>
<evidence type="ECO:0000313" key="1">
    <source>
        <dbReference type="EMBL" id="NKY33721.1"/>
    </source>
</evidence>
<keyword evidence="2" id="KW-1185">Reference proteome</keyword>
<gene>
    <name evidence="1" type="ORF">HGA13_11620</name>
</gene>
<comment type="caution">
    <text evidence="1">The sequence shown here is derived from an EMBL/GenBank/DDBJ whole genome shotgun (WGS) entry which is preliminary data.</text>
</comment>
<dbReference type="RefSeq" id="WP_068047727.1">
    <property type="nucleotide sequence ID" value="NZ_JAAXOO010000002.1"/>
</dbReference>
<protein>
    <submittedName>
        <fullName evidence="1">Uncharacterized protein</fullName>
    </submittedName>
</protein>
<organism evidence="1 2">
    <name type="scientific">Nocardia speluncae</name>
    <dbReference type="NCBI Taxonomy" id="419477"/>
    <lineage>
        <taxon>Bacteria</taxon>
        <taxon>Bacillati</taxon>
        <taxon>Actinomycetota</taxon>
        <taxon>Actinomycetes</taxon>
        <taxon>Mycobacteriales</taxon>
        <taxon>Nocardiaceae</taxon>
        <taxon>Nocardia</taxon>
    </lineage>
</organism>
<sequence length="168" mass="17725">MRYRLDVVAATVADAVQFAGGWLFDRSVAGWEVTVLLAQPSDIRPLKILGAEVRELDSVLATEVPGRLPQALAVNADVCSRDGRARKGVLRALEDRGIEVVVWGDGWPAGQDHGVDPVLHRLSCAARAFKAQALVAAGLSAAAVTPSEIFRSGATEYAPVCADLVPAV</sequence>
<name>A0A846XBN3_9NOCA</name>